<dbReference type="GO" id="GO:0030170">
    <property type="term" value="F:pyridoxal phosphate binding"/>
    <property type="evidence" value="ECO:0007669"/>
    <property type="project" value="InterPro"/>
</dbReference>
<dbReference type="InterPro" id="IPR015422">
    <property type="entry name" value="PyrdxlP-dep_Trfase_small"/>
</dbReference>
<evidence type="ECO:0000256" key="1">
    <source>
        <dbReference type="ARBA" id="ARBA00001933"/>
    </source>
</evidence>
<dbReference type="SUPFAM" id="SSF53383">
    <property type="entry name" value="PLP-dependent transferases"/>
    <property type="match status" value="1"/>
</dbReference>
<dbReference type="OrthoDB" id="846426at2"/>
<evidence type="ECO:0000313" key="5">
    <source>
        <dbReference type="Proteomes" id="UP000236731"/>
    </source>
</evidence>
<accession>A0A1H5ZZB7</accession>
<proteinExistence type="predicted"/>
<dbReference type="PANTHER" id="PTHR13693">
    <property type="entry name" value="CLASS II AMINOTRANSFERASE/8-AMINO-7-OXONONANOATE SYNTHASE"/>
    <property type="match status" value="1"/>
</dbReference>
<comment type="cofactor">
    <cofactor evidence="1">
        <name>pyridoxal 5'-phosphate</name>
        <dbReference type="ChEBI" id="CHEBI:597326"/>
    </cofactor>
</comment>
<dbReference type="Gene3D" id="3.90.1150.10">
    <property type="entry name" value="Aspartate Aminotransferase, domain 1"/>
    <property type="match status" value="1"/>
</dbReference>
<reference evidence="5" key="1">
    <citation type="submission" date="2016-10" db="EMBL/GenBank/DDBJ databases">
        <authorList>
            <person name="Varghese N."/>
            <person name="Submissions S."/>
        </authorList>
    </citation>
    <scope>NUCLEOTIDE SEQUENCE [LARGE SCALE GENOMIC DNA]</scope>
    <source>
        <strain evidence="5">DSM 22361</strain>
    </source>
</reference>
<dbReference type="PANTHER" id="PTHR13693:SF3">
    <property type="entry name" value="LD36009P"/>
    <property type="match status" value="1"/>
</dbReference>
<evidence type="ECO:0000313" key="4">
    <source>
        <dbReference type="EMBL" id="SEG41551.1"/>
    </source>
</evidence>
<dbReference type="Pfam" id="PF00155">
    <property type="entry name" value="Aminotran_1_2"/>
    <property type="match status" value="1"/>
</dbReference>
<dbReference type="AlphaFoldDB" id="A0A1H5ZZB7"/>
<evidence type="ECO:0000256" key="2">
    <source>
        <dbReference type="ARBA" id="ARBA00022679"/>
    </source>
</evidence>
<gene>
    <name evidence="4" type="ORF">SAMN05421877_107250</name>
</gene>
<organism evidence="4 5">
    <name type="scientific">Sphingobacterium lactis</name>
    <dbReference type="NCBI Taxonomy" id="797291"/>
    <lineage>
        <taxon>Bacteria</taxon>
        <taxon>Pseudomonadati</taxon>
        <taxon>Bacteroidota</taxon>
        <taxon>Sphingobacteriia</taxon>
        <taxon>Sphingobacteriales</taxon>
        <taxon>Sphingobacteriaceae</taxon>
        <taxon>Sphingobacterium</taxon>
    </lineage>
</organism>
<keyword evidence="2" id="KW-0808">Transferase</keyword>
<keyword evidence="5" id="KW-1185">Reference proteome</keyword>
<feature type="domain" description="Aminotransferase class I/classII large" evidence="3">
    <location>
        <begin position="149"/>
        <end position="343"/>
    </location>
</feature>
<evidence type="ECO:0000259" key="3">
    <source>
        <dbReference type="Pfam" id="PF00155"/>
    </source>
</evidence>
<dbReference type="Gene3D" id="3.40.640.10">
    <property type="entry name" value="Type I PLP-dependent aspartate aminotransferase-like (Major domain)"/>
    <property type="match status" value="1"/>
</dbReference>
<protein>
    <submittedName>
        <fullName evidence="4">7-keto-8-aminopelargonate synthetase</fullName>
    </submittedName>
</protein>
<dbReference type="Proteomes" id="UP000236731">
    <property type="component" value="Unassembled WGS sequence"/>
</dbReference>
<dbReference type="InterPro" id="IPR004839">
    <property type="entry name" value="Aminotransferase_I/II_large"/>
</dbReference>
<dbReference type="RefSeq" id="WP_103906673.1">
    <property type="nucleotide sequence ID" value="NZ_CP049246.1"/>
</dbReference>
<dbReference type="EMBL" id="FNUT01000007">
    <property type="protein sequence ID" value="SEG41551.1"/>
    <property type="molecule type" value="Genomic_DNA"/>
</dbReference>
<dbReference type="InterPro" id="IPR015424">
    <property type="entry name" value="PyrdxlP-dep_Trfase"/>
</dbReference>
<dbReference type="InterPro" id="IPR015421">
    <property type="entry name" value="PyrdxlP-dep_Trfase_major"/>
</dbReference>
<sequence length="351" mass="38483">MTSFRNLNQTTGRLIHQHGQYYLFFGGTAYLGLLNNPAYISLYKEGMDALGLNNGTSRTNNVQLGIYEQAEQQLAKRFGFDESILVSSGYLAAQLAVRQLAKGRQVLYAPDTHPSLWLDDNPMVGGTFAEWLERAVAEINGGAAEEYLVIGNAIDNLTPQLYDYTALLQVSAKKKITLVLDDSHGLGVMKLNSATVDVSALRDGHIDVVVVASLAKGLGTDAGIILSDSTAADSMRQHPIFTGASPSSPGGVYALLHGQDIYEQAFYRMQANADLLRPYLKELPIHSLPHFPVFSSSAPHLYRHLIQKNILVSSFPYPLPESPLLNRIIVSASHTDDDIRHLGEILLSEKY</sequence>
<dbReference type="GO" id="GO:0016740">
    <property type="term" value="F:transferase activity"/>
    <property type="evidence" value="ECO:0007669"/>
    <property type="project" value="UniProtKB-KW"/>
</dbReference>
<name>A0A1H5ZZB7_9SPHI</name>
<dbReference type="InterPro" id="IPR050087">
    <property type="entry name" value="AON_synthase_class-II"/>
</dbReference>